<dbReference type="GO" id="GO:0005829">
    <property type="term" value="C:cytosol"/>
    <property type="evidence" value="ECO:0007669"/>
    <property type="project" value="TreeGrafter"/>
</dbReference>
<keyword evidence="2" id="KW-0805">Transcription regulation</keyword>
<accession>A0A5E4REW3</accession>
<dbReference type="PANTHER" id="PTHR30419">
    <property type="entry name" value="HTH-TYPE TRANSCRIPTIONAL REGULATOR YBHD"/>
    <property type="match status" value="1"/>
</dbReference>
<dbReference type="SUPFAM" id="SSF46785">
    <property type="entry name" value="Winged helix' DNA-binding domain"/>
    <property type="match status" value="1"/>
</dbReference>
<comment type="similarity">
    <text evidence="1">Belongs to the LysR transcriptional regulatory family.</text>
</comment>
<dbReference type="InterPro" id="IPR000847">
    <property type="entry name" value="LysR_HTH_N"/>
</dbReference>
<evidence type="ECO:0000256" key="3">
    <source>
        <dbReference type="ARBA" id="ARBA00023125"/>
    </source>
</evidence>
<name>A0A5E4REW3_9BURK</name>
<dbReference type="Gene3D" id="1.10.10.10">
    <property type="entry name" value="Winged helix-like DNA-binding domain superfamily/Winged helix DNA-binding domain"/>
    <property type="match status" value="1"/>
</dbReference>
<dbReference type="Pfam" id="PF00126">
    <property type="entry name" value="HTH_1"/>
    <property type="match status" value="1"/>
</dbReference>
<dbReference type="InterPro" id="IPR036390">
    <property type="entry name" value="WH_DNA-bd_sf"/>
</dbReference>
<dbReference type="Pfam" id="PF03466">
    <property type="entry name" value="LysR_substrate"/>
    <property type="match status" value="1"/>
</dbReference>
<proteinExistence type="inferred from homology"/>
<dbReference type="RefSeq" id="WP_150587433.1">
    <property type="nucleotide sequence ID" value="NZ_CABPSH010000001.1"/>
</dbReference>
<gene>
    <name evidence="6" type="ORF">PEP31012_00117</name>
</gene>
<dbReference type="FunFam" id="1.10.10.10:FF:000001">
    <property type="entry name" value="LysR family transcriptional regulator"/>
    <property type="match status" value="1"/>
</dbReference>
<feature type="domain" description="HTH lysR-type" evidence="5">
    <location>
        <begin position="1"/>
        <end position="58"/>
    </location>
</feature>
<keyword evidence="3" id="KW-0238">DNA-binding</keyword>
<evidence type="ECO:0000259" key="5">
    <source>
        <dbReference type="PROSITE" id="PS50931"/>
    </source>
</evidence>
<dbReference type="GO" id="GO:0003677">
    <property type="term" value="F:DNA binding"/>
    <property type="evidence" value="ECO:0007669"/>
    <property type="project" value="UniProtKB-KW"/>
</dbReference>
<dbReference type="OrthoDB" id="8673707at2"/>
<keyword evidence="7" id="KW-1185">Reference proteome</keyword>
<dbReference type="InterPro" id="IPR005119">
    <property type="entry name" value="LysR_subst-bd"/>
</dbReference>
<evidence type="ECO:0000313" key="7">
    <source>
        <dbReference type="Proteomes" id="UP000400981"/>
    </source>
</evidence>
<dbReference type="AlphaFoldDB" id="A0A5E4REW3"/>
<keyword evidence="4" id="KW-0804">Transcription</keyword>
<sequence length="323" mass="35603">MNLKQLSHVLALADTLNFNKAAQRMHLSQSALSKSIAALEAELGIQIFERNTARVEIAPTGQHVVLHARHLVSEATNFRKNIEYLKTGELGSVALGSGPFPAACFLDTGIKEFHRRHPTVSLNLRIDNWGNLLRGLLAGELDFFMADIRNLEDDARLDITPLGGVTVTLCCCRHHPLVAGDPTRVIPPRELLDYAFATVKLPPLMFLELKQSMGLDRSDTFAVNIECDDISLLNRIVPGSDIILATGNLLMADCFRNPEVVKLNVPMSRNRFGEWALVRIKDRTLTPSAALLADLLTELIRAGSLADDARYGIAENHPLNFVA</sequence>
<organism evidence="6 7">
    <name type="scientific">Pandoraea eparura</name>
    <dbReference type="NCBI Taxonomy" id="2508291"/>
    <lineage>
        <taxon>Bacteria</taxon>
        <taxon>Pseudomonadati</taxon>
        <taxon>Pseudomonadota</taxon>
        <taxon>Betaproteobacteria</taxon>
        <taxon>Burkholderiales</taxon>
        <taxon>Burkholderiaceae</taxon>
        <taxon>Pandoraea</taxon>
    </lineage>
</organism>
<dbReference type="InterPro" id="IPR050950">
    <property type="entry name" value="HTH-type_LysR_regulators"/>
</dbReference>
<dbReference type="EMBL" id="CABPSH010000001">
    <property type="protein sequence ID" value="VVD61351.1"/>
    <property type="molecule type" value="Genomic_DNA"/>
</dbReference>
<evidence type="ECO:0000256" key="1">
    <source>
        <dbReference type="ARBA" id="ARBA00009437"/>
    </source>
</evidence>
<dbReference type="Gene3D" id="3.40.190.10">
    <property type="entry name" value="Periplasmic binding protein-like II"/>
    <property type="match status" value="1"/>
</dbReference>
<evidence type="ECO:0000256" key="2">
    <source>
        <dbReference type="ARBA" id="ARBA00023015"/>
    </source>
</evidence>
<dbReference type="PROSITE" id="PS50931">
    <property type="entry name" value="HTH_LYSR"/>
    <property type="match status" value="1"/>
</dbReference>
<dbReference type="InterPro" id="IPR036388">
    <property type="entry name" value="WH-like_DNA-bd_sf"/>
</dbReference>
<dbReference type="SUPFAM" id="SSF53850">
    <property type="entry name" value="Periplasmic binding protein-like II"/>
    <property type="match status" value="1"/>
</dbReference>
<evidence type="ECO:0000313" key="6">
    <source>
        <dbReference type="EMBL" id="VVD61351.1"/>
    </source>
</evidence>
<protein>
    <submittedName>
        <fullName evidence="6">LysR family transcriptional regulator</fullName>
    </submittedName>
</protein>
<reference evidence="6 7" key="1">
    <citation type="submission" date="2019-08" db="EMBL/GenBank/DDBJ databases">
        <authorList>
            <person name="Peeters C."/>
        </authorList>
    </citation>
    <scope>NUCLEOTIDE SEQUENCE [LARGE SCALE GENOMIC DNA]</scope>
    <source>
        <strain evidence="6 7">LMG 31012</strain>
    </source>
</reference>
<dbReference type="PANTHER" id="PTHR30419:SF30">
    <property type="entry name" value="LYSR FAMILY TRANSCRIPTIONAL REGULATOR"/>
    <property type="match status" value="1"/>
</dbReference>
<dbReference type="PRINTS" id="PR00039">
    <property type="entry name" value="HTHLYSR"/>
</dbReference>
<dbReference type="Proteomes" id="UP000400981">
    <property type="component" value="Unassembled WGS sequence"/>
</dbReference>
<evidence type="ECO:0000256" key="4">
    <source>
        <dbReference type="ARBA" id="ARBA00023163"/>
    </source>
</evidence>
<dbReference type="GO" id="GO:0003700">
    <property type="term" value="F:DNA-binding transcription factor activity"/>
    <property type="evidence" value="ECO:0007669"/>
    <property type="project" value="InterPro"/>
</dbReference>